<feature type="region of interest" description="Disordered" evidence="9">
    <location>
        <begin position="79"/>
        <end position="103"/>
    </location>
</feature>
<sequence>MSKAKPAAMSGKPQPKIKFPIHDTHLKKSLSHVKTACILALLAPFCFYMLHNLPRKMKYKKFYSSYDPLDAFDRMQSGGYLSSCPKESKSDKKDDKKDDKKKK</sequence>
<evidence type="ECO:0000256" key="6">
    <source>
        <dbReference type="ARBA" id="ARBA00022989"/>
    </source>
</evidence>
<keyword evidence="5" id="KW-0999">Mitochondrion inner membrane</keyword>
<evidence type="ECO:0000256" key="1">
    <source>
        <dbReference type="ARBA" id="ARBA00004434"/>
    </source>
</evidence>
<evidence type="ECO:0000256" key="8">
    <source>
        <dbReference type="ARBA" id="ARBA00023136"/>
    </source>
</evidence>
<dbReference type="EMBL" id="CH940649">
    <property type="protein sequence ID" value="EDW63635.2"/>
    <property type="molecule type" value="Genomic_DNA"/>
</dbReference>
<feature type="compositionally biased region" description="Basic and acidic residues" evidence="9">
    <location>
        <begin position="86"/>
        <end position="103"/>
    </location>
</feature>
<evidence type="ECO:0000313" key="12">
    <source>
        <dbReference type="Proteomes" id="UP000008792"/>
    </source>
</evidence>
<evidence type="ECO:0000256" key="10">
    <source>
        <dbReference type="SAM" id="Phobius"/>
    </source>
</evidence>
<protein>
    <submittedName>
        <fullName evidence="11">Uncharacterized protein</fullName>
    </submittedName>
</protein>
<organism evidence="11 12">
    <name type="scientific">Drosophila virilis</name>
    <name type="common">Fruit fly</name>
    <dbReference type="NCBI Taxonomy" id="7244"/>
    <lineage>
        <taxon>Eukaryota</taxon>
        <taxon>Metazoa</taxon>
        <taxon>Ecdysozoa</taxon>
        <taxon>Arthropoda</taxon>
        <taxon>Hexapoda</taxon>
        <taxon>Insecta</taxon>
        <taxon>Pterygota</taxon>
        <taxon>Neoptera</taxon>
        <taxon>Endopterygota</taxon>
        <taxon>Diptera</taxon>
        <taxon>Brachycera</taxon>
        <taxon>Muscomorpha</taxon>
        <taxon>Ephydroidea</taxon>
        <taxon>Drosophilidae</taxon>
        <taxon>Drosophila</taxon>
    </lineage>
</organism>
<evidence type="ECO:0000256" key="2">
    <source>
        <dbReference type="ARBA" id="ARBA00004673"/>
    </source>
</evidence>
<dbReference type="HOGENOM" id="CLU_3034632_0_0_1"/>
<dbReference type="SUPFAM" id="SSF81415">
    <property type="entry name" value="Mitochondrial cytochrome c oxidase subunit VIc"/>
    <property type="match status" value="1"/>
</dbReference>
<comment type="similarity">
    <text evidence="3">Belongs to the cytochrome c oxidase subunit 6c family.</text>
</comment>
<reference evidence="11 12" key="1">
    <citation type="journal article" date="2007" name="Nature">
        <title>Evolution of genes and genomes on the Drosophila phylogeny.</title>
        <authorList>
            <consortium name="Drosophila 12 Genomes Consortium"/>
            <person name="Clark A.G."/>
            <person name="Eisen M.B."/>
            <person name="Smith D.R."/>
            <person name="Bergman C.M."/>
            <person name="Oliver B."/>
            <person name="Markow T.A."/>
            <person name="Kaufman T.C."/>
            <person name="Kellis M."/>
            <person name="Gelbart W."/>
            <person name="Iyer V.N."/>
            <person name="Pollard D.A."/>
            <person name="Sackton T.B."/>
            <person name="Larracuente A.M."/>
            <person name="Singh N.D."/>
            <person name="Abad J.P."/>
            <person name="Abt D.N."/>
            <person name="Adryan B."/>
            <person name="Aguade M."/>
            <person name="Akashi H."/>
            <person name="Anderson W.W."/>
            <person name="Aquadro C.F."/>
            <person name="Ardell D.H."/>
            <person name="Arguello R."/>
            <person name="Artieri C.G."/>
            <person name="Barbash D.A."/>
            <person name="Barker D."/>
            <person name="Barsanti P."/>
            <person name="Batterham P."/>
            <person name="Batzoglou S."/>
            <person name="Begun D."/>
            <person name="Bhutkar A."/>
            <person name="Blanco E."/>
            <person name="Bosak S.A."/>
            <person name="Bradley R.K."/>
            <person name="Brand A.D."/>
            <person name="Brent M.R."/>
            <person name="Brooks A.N."/>
            <person name="Brown R.H."/>
            <person name="Butlin R.K."/>
            <person name="Caggese C."/>
            <person name="Calvi B.R."/>
            <person name="Bernardo de Carvalho A."/>
            <person name="Caspi A."/>
            <person name="Castrezana S."/>
            <person name="Celniker S.E."/>
            <person name="Chang J.L."/>
            <person name="Chapple C."/>
            <person name="Chatterji S."/>
            <person name="Chinwalla A."/>
            <person name="Civetta A."/>
            <person name="Clifton S.W."/>
            <person name="Comeron J.M."/>
            <person name="Costello J.C."/>
            <person name="Coyne J.A."/>
            <person name="Daub J."/>
            <person name="David R.G."/>
            <person name="Delcher A.L."/>
            <person name="Delehaunty K."/>
            <person name="Do C.B."/>
            <person name="Ebling H."/>
            <person name="Edwards K."/>
            <person name="Eickbush T."/>
            <person name="Evans J.D."/>
            <person name="Filipski A."/>
            <person name="Findeiss S."/>
            <person name="Freyhult E."/>
            <person name="Fulton L."/>
            <person name="Fulton R."/>
            <person name="Garcia A.C."/>
            <person name="Gardiner A."/>
            <person name="Garfield D.A."/>
            <person name="Garvin B.E."/>
            <person name="Gibson G."/>
            <person name="Gilbert D."/>
            <person name="Gnerre S."/>
            <person name="Godfrey J."/>
            <person name="Good R."/>
            <person name="Gotea V."/>
            <person name="Gravely B."/>
            <person name="Greenberg A.J."/>
            <person name="Griffiths-Jones S."/>
            <person name="Gross S."/>
            <person name="Guigo R."/>
            <person name="Gustafson E.A."/>
            <person name="Haerty W."/>
            <person name="Hahn M.W."/>
            <person name="Halligan D.L."/>
            <person name="Halpern A.L."/>
            <person name="Halter G.M."/>
            <person name="Han M.V."/>
            <person name="Heger A."/>
            <person name="Hillier L."/>
            <person name="Hinrichs A.S."/>
            <person name="Holmes I."/>
            <person name="Hoskins R.A."/>
            <person name="Hubisz M.J."/>
            <person name="Hultmark D."/>
            <person name="Huntley M.A."/>
            <person name="Jaffe D.B."/>
            <person name="Jagadeeshan S."/>
            <person name="Jeck W.R."/>
            <person name="Johnson J."/>
            <person name="Jones C.D."/>
            <person name="Jordan W.C."/>
            <person name="Karpen G.H."/>
            <person name="Kataoka E."/>
            <person name="Keightley P.D."/>
            <person name="Kheradpour P."/>
            <person name="Kirkness E.F."/>
            <person name="Koerich L.B."/>
            <person name="Kristiansen K."/>
            <person name="Kudrna D."/>
            <person name="Kulathinal R.J."/>
            <person name="Kumar S."/>
            <person name="Kwok R."/>
            <person name="Lander E."/>
            <person name="Langley C.H."/>
            <person name="Lapoint R."/>
            <person name="Lazzaro B.P."/>
            <person name="Lee S.J."/>
            <person name="Levesque L."/>
            <person name="Li R."/>
            <person name="Lin C.F."/>
            <person name="Lin M.F."/>
            <person name="Lindblad-Toh K."/>
            <person name="Llopart A."/>
            <person name="Long M."/>
            <person name="Low L."/>
            <person name="Lozovsky E."/>
            <person name="Lu J."/>
            <person name="Luo M."/>
            <person name="Machado C.A."/>
            <person name="Makalowski W."/>
            <person name="Marzo M."/>
            <person name="Matsuda M."/>
            <person name="Matzkin L."/>
            <person name="McAllister B."/>
            <person name="McBride C.S."/>
            <person name="McKernan B."/>
            <person name="McKernan K."/>
            <person name="Mendez-Lago M."/>
            <person name="Minx P."/>
            <person name="Mollenhauer M.U."/>
            <person name="Montooth K."/>
            <person name="Mount S.M."/>
            <person name="Mu X."/>
            <person name="Myers E."/>
            <person name="Negre B."/>
            <person name="Newfeld S."/>
            <person name="Nielsen R."/>
            <person name="Noor M.A."/>
            <person name="O'Grady P."/>
            <person name="Pachter L."/>
            <person name="Papaceit M."/>
            <person name="Parisi M.J."/>
            <person name="Parisi M."/>
            <person name="Parts L."/>
            <person name="Pedersen J.S."/>
            <person name="Pesole G."/>
            <person name="Phillippy A.M."/>
            <person name="Ponting C.P."/>
            <person name="Pop M."/>
            <person name="Porcelli D."/>
            <person name="Powell J.R."/>
            <person name="Prohaska S."/>
            <person name="Pruitt K."/>
            <person name="Puig M."/>
            <person name="Quesneville H."/>
            <person name="Ram K.R."/>
            <person name="Rand D."/>
            <person name="Rasmussen M.D."/>
            <person name="Reed L.K."/>
            <person name="Reenan R."/>
            <person name="Reily A."/>
            <person name="Remington K.A."/>
            <person name="Rieger T.T."/>
            <person name="Ritchie M.G."/>
            <person name="Robin C."/>
            <person name="Rogers Y.H."/>
            <person name="Rohde C."/>
            <person name="Rozas J."/>
            <person name="Rubenfield M.J."/>
            <person name="Ruiz A."/>
            <person name="Russo S."/>
            <person name="Salzberg S.L."/>
            <person name="Sanchez-Gracia A."/>
            <person name="Saranga D.J."/>
            <person name="Sato H."/>
            <person name="Schaeffer S.W."/>
            <person name="Schatz M.C."/>
            <person name="Schlenke T."/>
            <person name="Schwartz R."/>
            <person name="Segarra C."/>
            <person name="Singh R.S."/>
            <person name="Sirot L."/>
            <person name="Sirota M."/>
            <person name="Sisneros N.B."/>
            <person name="Smith C.D."/>
            <person name="Smith T.F."/>
            <person name="Spieth J."/>
            <person name="Stage D.E."/>
            <person name="Stark A."/>
            <person name="Stephan W."/>
            <person name="Strausberg R.L."/>
            <person name="Strempel S."/>
            <person name="Sturgill D."/>
            <person name="Sutton G."/>
            <person name="Sutton G.G."/>
            <person name="Tao W."/>
            <person name="Teichmann S."/>
            <person name="Tobari Y.N."/>
            <person name="Tomimura Y."/>
            <person name="Tsolas J.M."/>
            <person name="Valente V.L."/>
            <person name="Venter E."/>
            <person name="Venter J.C."/>
            <person name="Vicario S."/>
            <person name="Vieira F.G."/>
            <person name="Vilella A.J."/>
            <person name="Villasante A."/>
            <person name="Walenz B."/>
            <person name="Wang J."/>
            <person name="Wasserman M."/>
            <person name="Watts T."/>
            <person name="Wilson D."/>
            <person name="Wilson R.K."/>
            <person name="Wing R.A."/>
            <person name="Wolfner M.F."/>
            <person name="Wong A."/>
            <person name="Wong G.K."/>
            <person name="Wu C.I."/>
            <person name="Wu G."/>
            <person name="Yamamoto D."/>
            <person name="Yang H.P."/>
            <person name="Yang S.P."/>
            <person name="Yorke J.A."/>
            <person name="Yoshida K."/>
            <person name="Zdobnov E."/>
            <person name="Zhang P."/>
            <person name="Zhang Y."/>
            <person name="Zimin A.V."/>
            <person name="Baldwin J."/>
            <person name="Abdouelleil A."/>
            <person name="Abdulkadir J."/>
            <person name="Abebe A."/>
            <person name="Abera B."/>
            <person name="Abreu J."/>
            <person name="Acer S.C."/>
            <person name="Aftuck L."/>
            <person name="Alexander A."/>
            <person name="An P."/>
            <person name="Anderson E."/>
            <person name="Anderson S."/>
            <person name="Arachi H."/>
            <person name="Azer M."/>
            <person name="Bachantsang P."/>
            <person name="Barry A."/>
            <person name="Bayul T."/>
            <person name="Berlin A."/>
            <person name="Bessette D."/>
            <person name="Bloom T."/>
            <person name="Blye J."/>
            <person name="Boguslavskiy L."/>
            <person name="Bonnet C."/>
            <person name="Boukhgalter B."/>
            <person name="Bourzgui I."/>
            <person name="Brown A."/>
            <person name="Cahill P."/>
            <person name="Channer S."/>
            <person name="Cheshatsang Y."/>
            <person name="Chuda L."/>
            <person name="Citroen M."/>
            <person name="Collymore A."/>
            <person name="Cooke P."/>
            <person name="Costello M."/>
            <person name="D'Aco K."/>
            <person name="Daza R."/>
            <person name="De Haan G."/>
            <person name="DeGray S."/>
            <person name="DeMaso C."/>
            <person name="Dhargay N."/>
            <person name="Dooley K."/>
            <person name="Dooley E."/>
            <person name="Doricent M."/>
            <person name="Dorje P."/>
            <person name="Dorjee K."/>
            <person name="Dupes A."/>
            <person name="Elong R."/>
            <person name="Falk J."/>
            <person name="Farina A."/>
            <person name="Faro S."/>
            <person name="Ferguson D."/>
            <person name="Fisher S."/>
            <person name="Foley C.D."/>
            <person name="Franke A."/>
            <person name="Friedrich D."/>
            <person name="Gadbois L."/>
            <person name="Gearin G."/>
            <person name="Gearin C.R."/>
            <person name="Giannoukos G."/>
            <person name="Goode T."/>
            <person name="Graham J."/>
            <person name="Grandbois E."/>
            <person name="Grewal S."/>
            <person name="Gyaltsen K."/>
            <person name="Hafez N."/>
            <person name="Hagos B."/>
            <person name="Hall J."/>
            <person name="Henson C."/>
            <person name="Hollinger A."/>
            <person name="Honan T."/>
            <person name="Huard M.D."/>
            <person name="Hughes L."/>
            <person name="Hurhula B."/>
            <person name="Husby M.E."/>
            <person name="Kamat A."/>
            <person name="Kanga B."/>
            <person name="Kashin S."/>
            <person name="Khazanovich D."/>
            <person name="Kisner P."/>
            <person name="Lance K."/>
            <person name="Lara M."/>
            <person name="Lee W."/>
            <person name="Lennon N."/>
            <person name="Letendre F."/>
            <person name="LeVine R."/>
            <person name="Lipovsky A."/>
            <person name="Liu X."/>
            <person name="Liu J."/>
            <person name="Liu S."/>
            <person name="Lokyitsang T."/>
            <person name="Lokyitsang Y."/>
            <person name="Lubonja R."/>
            <person name="Lui A."/>
            <person name="MacDonald P."/>
            <person name="Magnisalis V."/>
            <person name="Maru K."/>
            <person name="Matthews C."/>
            <person name="McCusker W."/>
            <person name="McDonough S."/>
            <person name="Mehta T."/>
            <person name="Meldrim J."/>
            <person name="Meneus L."/>
            <person name="Mihai O."/>
            <person name="Mihalev A."/>
            <person name="Mihova T."/>
            <person name="Mittelman R."/>
            <person name="Mlenga V."/>
            <person name="Montmayeur A."/>
            <person name="Mulrain L."/>
            <person name="Navidi A."/>
            <person name="Naylor J."/>
            <person name="Negash T."/>
            <person name="Nguyen T."/>
            <person name="Nguyen N."/>
            <person name="Nicol R."/>
            <person name="Norbu C."/>
            <person name="Norbu N."/>
            <person name="Novod N."/>
            <person name="O'Neill B."/>
            <person name="Osman S."/>
            <person name="Markiewicz E."/>
            <person name="Oyono O.L."/>
            <person name="Patti C."/>
            <person name="Phunkhang P."/>
            <person name="Pierre F."/>
            <person name="Priest M."/>
            <person name="Raghuraman S."/>
            <person name="Rege F."/>
            <person name="Reyes R."/>
            <person name="Rise C."/>
            <person name="Rogov P."/>
            <person name="Ross K."/>
            <person name="Ryan E."/>
            <person name="Settipalli S."/>
            <person name="Shea T."/>
            <person name="Sherpa N."/>
            <person name="Shi L."/>
            <person name="Shih D."/>
            <person name="Sparrow T."/>
            <person name="Spaulding J."/>
            <person name="Stalker J."/>
            <person name="Stange-Thomann N."/>
            <person name="Stavropoulos S."/>
            <person name="Stone C."/>
            <person name="Strader C."/>
            <person name="Tesfaye S."/>
            <person name="Thomson T."/>
            <person name="Thoulutsang Y."/>
            <person name="Thoulutsang D."/>
            <person name="Topham K."/>
            <person name="Topping I."/>
            <person name="Tsamla T."/>
            <person name="Vassiliev H."/>
            <person name="Vo A."/>
            <person name="Wangchuk T."/>
            <person name="Wangdi T."/>
            <person name="Weiand M."/>
            <person name="Wilkinson J."/>
            <person name="Wilson A."/>
            <person name="Yadav S."/>
            <person name="Young G."/>
            <person name="Yu Q."/>
            <person name="Zembek L."/>
            <person name="Zhong D."/>
            <person name="Zimmer A."/>
            <person name="Zwirko Z."/>
            <person name="Jaffe D.B."/>
            <person name="Alvarez P."/>
            <person name="Brockman W."/>
            <person name="Butler J."/>
            <person name="Chin C."/>
            <person name="Gnerre S."/>
            <person name="Grabherr M."/>
            <person name="Kleber M."/>
            <person name="Mauceli E."/>
            <person name="MacCallum I."/>
        </authorList>
    </citation>
    <scope>NUCLEOTIDE SEQUENCE [LARGE SCALE GENOMIC DNA]</scope>
    <source>
        <strain evidence="12">Tucson 15010-1051.87</strain>
    </source>
</reference>
<comment type="pathway">
    <text evidence="2">Energy metabolism; oxidative phosphorylation.</text>
</comment>
<comment type="subcellular location">
    <subcellularLocation>
        <location evidence="1">Mitochondrion inner membrane</location>
        <topology evidence="1">Single-pass membrane protein</topology>
    </subcellularLocation>
</comment>
<evidence type="ECO:0000313" key="11">
    <source>
        <dbReference type="EMBL" id="EDW63635.2"/>
    </source>
</evidence>
<dbReference type="OrthoDB" id="10051322at2759"/>
<gene>
    <name evidence="11" type="primary">Dvir\GJ12019</name>
    <name evidence="11" type="ORF">Dvir_GJ12019</name>
</gene>
<evidence type="ECO:0000256" key="4">
    <source>
        <dbReference type="ARBA" id="ARBA00022692"/>
    </source>
</evidence>
<dbReference type="FunCoup" id="B4LRV9">
    <property type="interactions" value="137"/>
</dbReference>
<dbReference type="InterPro" id="IPR037169">
    <property type="entry name" value="Cytochrome_c_oxidase_VIc_sf"/>
</dbReference>
<keyword evidence="4 10" id="KW-0812">Transmembrane</keyword>
<evidence type="ECO:0000256" key="3">
    <source>
        <dbReference type="ARBA" id="ARBA00007204"/>
    </source>
</evidence>
<evidence type="ECO:0000256" key="7">
    <source>
        <dbReference type="ARBA" id="ARBA00023128"/>
    </source>
</evidence>
<evidence type="ECO:0000256" key="5">
    <source>
        <dbReference type="ARBA" id="ARBA00022792"/>
    </source>
</evidence>
<dbReference type="Proteomes" id="UP000008792">
    <property type="component" value="Unassembled WGS sequence"/>
</dbReference>
<evidence type="ECO:0000256" key="9">
    <source>
        <dbReference type="SAM" id="MobiDB-lite"/>
    </source>
</evidence>
<dbReference type="AlphaFoldDB" id="B4LRV9"/>
<dbReference type="GO" id="GO:0005743">
    <property type="term" value="C:mitochondrial inner membrane"/>
    <property type="evidence" value="ECO:0007669"/>
    <property type="project" value="UniProtKB-SubCell"/>
</dbReference>
<dbReference type="Gene3D" id="4.10.93.10">
    <property type="entry name" value="Mitochondrial cytochrome c oxidase subunit VIc/VIIs"/>
    <property type="match status" value="1"/>
</dbReference>
<dbReference type="InParanoid" id="B4LRV9"/>
<accession>B4LRV9</accession>
<dbReference type="KEGG" id="dvi:6628587"/>
<dbReference type="PANTHER" id="PTHR48416">
    <property type="entry name" value="CYTOCHROME C OXIDASE SUBUNIT 6C"/>
    <property type="match status" value="1"/>
</dbReference>
<feature type="transmembrane region" description="Helical" evidence="10">
    <location>
        <begin position="33"/>
        <end position="51"/>
    </location>
</feature>
<keyword evidence="8 10" id="KW-0472">Membrane</keyword>
<dbReference type="InterPro" id="IPR051389">
    <property type="entry name" value="Cytochrome_c_oxidase_VIc"/>
</dbReference>
<keyword evidence="6 10" id="KW-1133">Transmembrane helix</keyword>
<dbReference type="PANTHER" id="PTHR48416:SF1">
    <property type="entry name" value="CYTOCHROME C OXIDASE SUBUNIT 6C"/>
    <property type="match status" value="1"/>
</dbReference>
<keyword evidence="12" id="KW-1185">Reference proteome</keyword>
<name>B4LRV9_DROVI</name>
<keyword evidence="7" id="KW-0496">Mitochondrion</keyword>
<dbReference type="Pfam" id="PF02937">
    <property type="entry name" value="COX6C"/>
    <property type="match status" value="1"/>
</dbReference>
<dbReference type="InterPro" id="IPR034884">
    <property type="entry name" value="Cytochrome_c_oxidase_VIc/VIIs"/>
</dbReference>
<dbReference type="STRING" id="7244.B4LRV9"/>
<proteinExistence type="inferred from homology"/>